<evidence type="ECO:0000259" key="1">
    <source>
        <dbReference type="PROSITE" id="PS50926"/>
    </source>
</evidence>
<sequence>MGEFQKLDVGEKITVRVLPGRGGKPIGRLQDGRVILFDQDNPYWSILAPGQSVECKVIVMSENYIIVDPIREPEEAVIVHYPEEDFPEVDVDDIVKDLEKLIKKVSGNAEVIPRALLRIIQLEQLIIKILKG</sequence>
<name>X1NJM1_9ZZZZ</name>
<dbReference type="AlphaFoldDB" id="X1NJM1"/>
<gene>
    <name evidence="2" type="ORF">S06H3_32137</name>
</gene>
<comment type="caution">
    <text evidence="2">The sequence shown here is derived from an EMBL/GenBank/DDBJ whole genome shotgun (WGS) entry which is preliminary data.</text>
</comment>
<dbReference type="PROSITE" id="PS50926">
    <property type="entry name" value="TRAM"/>
    <property type="match status" value="1"/>
</dbReference>
<evidence type="ECO:0000313" key="2">
    <source>
        <dbReference type="EMBL" id="GAI26960.1"/>
    </source>
</evidence>
<dbReference type="InterPro" id="IPR002792">
    <property type="entry name" value="TRAM_dom"/>
</dbReference>
<protein>
    <recommendedName>
        <fullName evidence="1">TRAM domain-containing protein</fullName>
    </recommendedName>
</protein>
<reference evidence="2" key="1">
    <citation type="journal article" date="2014" name="Front. Microbiol.">
        <title>High frequency of phylogenetically diverse reductive dehalogenase-homologous genes in deep subseafloor sedimentary metagenomes.</title>
        <authorList>
            <person name="Kawai M."/>
            <person name="Futagami T."/>
            <person name="Toyoda A."/>
            <person name="Takaki Y."/>
            <person name="Nishi S."/>
            <person name="Hori S."/>
            <person name="Arai W."/>
            <person name="Tsubouchi T."/>
            <person name="Morono Y."/>
            <person name="Uchiyama I."/>
            <person name="Ito T."/>
            <person name="Fujiyama A."/>
            <person name="Inagaki F."/>
            <person name="Takami H."/>
        </authorList>
    </citation>
    <scope>NUCLEOTIDE SEQUENCE</scope>
    <source>
        <strain evidence="2">Expedition CK06-06</strain>
    </source>
</reference>
<proteinExistence type="predicted"/>
<organism evidence="2">
    <name type="scientific">marine sediment metagenome</name>
    <dbReference type="NCBI Taxonomy" id="412755"/>
    <lineage>
        <taxon>unclassified sequences</taxon>
        <taxon>metagenomes</taxon>
        <taxon>ecological metagenomes</taxon>
    </lineage>
</organism>
<accession>X1NJM1</accession>
<feature type="domain" description="TRAM" evidence="1">
    <location>
        <begin position="6"/>
        <end position="71"/>
    </location>
</feature>
<dbReference type="EMBL" id="BARV01019080">
    <property type="protein sequence ID" value="GAI26960.1"/>
    <property type="molecule type" value="Genomic_DNA"/>
</dbReference>